<dbReference type="Proteomes" id="UP000595942">
    <property type="component" value="Chromosome"/>
</dbReference>
<dbReference type="OrthoDB" id="9797543at2"/>
<dbReference type="EMBL" id="CP068073">
    <property type="protein sequence ID" value="QQS83284.1"/>
    <property type="molecule type" value="Genomic_DNA"/>
</dbReference>
<gene>
    <name evidence="4" type="ORF">EIG99_07220</name>
    <name evidence="3" type="ORF">I6J05_02890</name>
</gene>
<dbReference type="AlphaFoldDB" id="A0A143P9Y6"/>
<dbReference type="Proteomes" id="UP000293854">
    <property type="component" value="Unassembled WGS sequence"/>
</dbReference>
<dbReference type="SUPFAM" id="SSF47413">
    <property type="entry name" value="lambda repressor-like DNA-binding domains"/>
    <property type="match status" value="1"/>
</dbReference>
<dbReference type="KEGG" id="scv:A4G25_02825"/>
<accession>A0A143P9Y6</accession>
<keyword evidence="1" id="KW-0812">Transmembrane</keyword>
<dbReference type="GO" id="GO:0003677">
    <property type="term" value="F:DNA binding"/>
    <property type="evidence" value="ECO:0007669"/>
    <property type="project" value="InterPro"/>
</dbReference>
<evidence type="ECO:0000259" key="2">
    <source>
        <dbReference type="PROSITE" id="PS50943"/>
    </source>
</evidence>
<dbReference type="Gene3D" id="1.10.260.40">
    <property type="entry name" value="lambda repressor-like DNA-binding domains"/>
    <property type="match status" value="1"/>
</dbReference>
<protein>
    <submittedName>
        <fullName evidence="3">Helix-turn-helix domain-containing protein</fullName>
    </submittedName>
</protein>
<dbReference type="PROSITE" id="PS50943">
    <property type="entry name" value="HTH_CROC1"/>
    <property type="match status" value="1"/>
</dbReference>
<organism evidence="3 6">
    <name type="scientific">Staphylococcus condimenti</name>
    <dbReference type="NCBI Taxonomy" id="70255"/>
    <lineage>
        <taxon>Bacteria</taxon>
        <taxon>Bacillati</taxon>
        <taxon>Bacillota</taxon>
        <taxon>Bacilli</taxon>
        <taxon>Bacillales</taxon>
        <taxon>Staphylococcaceae</taxon>
        <taxon>Staphylococcus</taxon>
    </lineage>
</organism>
<dbReference type="PANTHER" id="PTHR34475">
    <property type="match status" value="1"/>
</dbReference>
<proteinExistence type="predicted"/>
<keyword evidence="6" id="KW-1185">Reference proteome</keyword>
<evidence type="ECO:0000313" key="5">
    <source>
        <dbReference type="Proteomes" id="UP000293854"/>
    </source>
</evidence>
<reference evidence="3 6" key="2">
    <citation type="submission" date="2021-01" db="EMBL/GenBank/DDBJ databases">
        <title>FDA dAtabase for Regulatory Grade micrObial Sequences (FDA-ARGOS): Supporting development and validation of Infectious Disease Dx tests.</title>
        <authorList>
            <person name="Sproer C."/>
            <person name="Gronow S."/>
            <person name="Severitt S."/>
            <person name="Schroder I."/>
            <person name="Tallon L."/>
            <person name="Sadzewicz L."/>
            <person name="Zhao X."/>
            <person name="Boylan J."/>
            <person name="Ott S."/>
            <person name="Bowen H."/>
            <person name="Vavikolanu K."/>
            <person name="Mehta A."/>
            <person name="Aluvathingal J."/>
            <person name="Nadendla S."/>
            <person name="Lowell S."/>
            <person name="Myers T."/>
            <person name="Yan Y."/>
            <person name="Sichtig H."/>
        </authorList>
    </citation>
    <scope>NUCLEOTIDE SEQUENCE [LARGE SCALE GENOMIC DNA]</scope>
    <source>
        <strain evidence="3 6">FDAARGOS_1148</strain>
    </source>
</reference>
<name>A0A143P9Y6_9STAP</name>
<dbReference type="GeneID" id="93726784"/>
<dbReference type="CDD" id="cd00093">
    <property type="entry name" value="HTH_XRE"/>
    <property type="match status" value="1"/>
</dbReference>
<dbReference type="EMBL" id="RQTE01000126">
    <property type="protein sequence ID" value="RZI02059.1"/>
    <property type="molecule type" value="Genomic_DNA"/>
</dbReference>
<dbReference type="InterPro" id="IPR050400">
    <property type="entry name" value="Bact_Cytoskel_RodZ"/>
</dbReference>
<evidence type="ECO:0000313" key="3">
    <source>
        <dbReference type="EMBL" id="QQS83284.1"/>
    </source>
</evidence>
<feature type="domain" description="HTH cro/C1-type" evidence="2">
    <location>
        <begin position="9"/>
        <end position="40"/>
    </location>
</feature>
<evidence type="ECO:0000313" key="4">
    <source>
        <dbReference type="EMBL" id="RZI02059.1"/>
    </source>
</evidence>
<feature type="transmembrane region" description="Helical" evidence="1">
    <location>
        <begin position="110"/>
        <end position="131"/>
    </location>
</feature>
<dbReference type="PANTHER" id="PTHR34475:SF1">
    <property type="entry name" value="CYTOSKELETON PROTEIN RODZ"/>
    <property type="match status" value="1"/>
</dbReference>
<dbReference type="Pfam" id="PF13413">
    <property type="entry name" value="HTH_25"/>
    <property type="match status" value="1"/>
</dbReference>
<sequence>MSNTIGQTLKGKRERLGMTLNELEKQTNVKRETLVLIENNDFEALNNPNYAEGIIMKYAKAVNTDSSTLIHHHREELPQSAERQYDKSIEQFSGPNPPMYKTQNNDSRQLVIWLSGFIILTAVLWVLAVLFL</sequence>
<reference evidence="4 5" key="1">
    <citation type="submission" date="2018-11" db="EMBL/GenBank/DDBJ databases">
        <title>Genomic profiling of Staphylococcus species from a Poultry farm system in KwaZulu-Natal, South Africa.</title>
        <authorList>
            <person name="Amoako D.G."/>
            <person name="Somboro A.M."/>
            <person name="Abia A.L.K."/>
            <person name="Bester L.A."/>
            <person name="Essack S.Y."/>
        </authorList>
    </citation>
    <scope>NUCLEOTIDE SEQUENCE [LARGE SCALE GENOMIC DNA]</scope>
    <source>
        <strain evidence="4 5">SA11</strain>
    </source>
</reference>
<evidence type="ECO:0000256" key="1">
    <source>
        <dbReference type="SAM" id="Phobius"/>
    </source>
</evidence>
<dbReference type="InterPro" id="IPR010982">
    <property type="entry name" value="Lambda_DNA-bd_dom_sf"/>
</dbReference>
<keyword evidence="1" id="KW-0472">Membrane</keyword>
<dbReference type="RefSeq" id="WP_047131217.1">
    <property type="nucleotide sequence ID" value="NZ_CP015114.1"/>
</dbReference>
<dbReference type="InterPro" id="IPR001387">
    <property type="entry name" value="Cro/C1-type_HTH"/>
</dbReference>
<evidence type="ECO:0000313" key="6">
    <source>
        <dbReference type="Proteomes" id="UP000595942"/>
    </source>
</evidence>
<keyword evidence="1" id="KW-1133">Transmembrane helix</keyword>